<dbReference type="AlphaFoldDB" id="A0A0A9BN28"/>
<reference evidence="1" key="1">
    <citation type="submission" date="2014-09" db="EMBL/GenBank/DDBJ databases">
        <authorList>
            <person name="Magalhaes I.L.F."/>
            <person name="Oliveira U."/>
            <person name="Santos F.R."/>
            <person name="Vidigal T.H.D.A."/>
            <person name="Brescovit A.D."/>
            <person name="Santos A.J."/>
        </authorList>
    </citation>
    <scope>NUCLEOTIDE SEQUENCE</scope>
    <source>
        <tissue evidence="1">Shoot tissue taken approximately 20 cm above the soil surface</tissue>
    </source>
</reference>
<proteinExistence type="predicted"/>
<protein>
    <submittedName>
        <fullName evidence="1">GH3</fullName>
    </submittedName>
</protein>
<dbReference type="EMBL" id="GBRH01237238">
    <property type="protein sequence ID" value="JAD60657.1"/>
    <property type="molecule type" value="Transcribed_RNA"/>
</dbReference>
<sequence length="16" mass="1746">MLWNASAQRMVAVGLV</sequence>
<reference evidence="1" key="2">
    <citation type="journal article" date="2015" name="Data Brief">
        <title>Shoot transcriptome of the giant reed, Arundo donax.</title>
        <authorList>
            <person name="Barrero R.A."/>
            <person name="Guerrero F.D."/>
            <person name="Moolhuijzen P."/>
            <person name="Goolsby J.A."/>
            <person name="Tidwell J."/>
            <person name="Bellgard S.E."/>
            <person name="Bellgard M.I."/>
        </authorList>
    </citation>
    <scope>NUCLEOTIDE SEQUENCE</scope>
    <source>
        <tissue evidence="1">Shoot tissue taken approximately 20 cm above the soil surface</tissue>
    </source>
</reference>
<organism evidence="1">
    <name type="scientific">Arundo donax</name>
    <name type="common">Giant reed</name>
    <name type="synonym">Donax arundinaceus</name>
    <dbReference type="NCBI Taxonomy" id="35708"/>
    <lineage>
        <taxon>Eukaryota</taxon>
        <taxon>Viridiplantae</taxon>
        <taxon>Streptophyta</taxon>
        <taxon>Embryophyta</taxon>
        <taxon>Tracheophyta</taxon>
        <taxon>Spermatophyta</taxon>
        <taxon>Magnoliopsida</taxon>
        <taxon>Liliopsida</taxon>
        <taxon>Poales</taxon>
        <taxon>Poaceae</taxon>
        <taxon>PACMAD clade</taxon>
        <taxon>Arundinoideae</taxon>
        <taxon>Arundineae</taxon>
        <taxon>Arundo</taxon>
    </lineage>
</organism>
<accession>A0A0A9BN28</accession>
<name>A0A0A9BN28_ARUDO</name>
<evidence type="ECO:0000313" key="1">
    <source>
        <dbReference type="EMBL" id="JAD60657.1"/>
    </source>
</evidence>